<gene>
    <name evidence="10" type="ORF">D5400_20200</name>
</gene>
<dbReference type="KEGG" id="abaw:D5400_20200"/>
<keyword evidence="11" id="KW-1185">Reference proteome</keyword>
<dbReference type="OrthoDB" id="9803495at2"/>
<keyword evidence="6 9" id="KW-1133">Transmembrane helix</keyword>
<evidence type="ECO:0000256" key="5">
    <source>
        <dbReference type="ARBA" id="ARBA00022692"/>
    </source>
</evidence>
<feature type="transmembrane region" description="Helical" evidence="9">
    <location>
        <begin position="42"/>
        <end position="66"/>
    </location>
</feature>
<evidence type="ECO:0000256" key="7">
    <source>
        <dbReference type="ARBA" id="ARBA00023136"/>
    </source>
</evidence>
<organism evidence="10 11">
    <name type="scientific">Georhizobium profundi</name>
    <dbReference type="NCBI Taxonomy" id="2341112"/>
    <lineage>
        <taxon>Bacteria</taxon>
        <taxon>Pseudomonadati</taxon>
        <taxon>Pseudomonadota</taxon>
        <taxon>Alphaproteobacteria</taxon>
        <taxon>Hyphomicrobiales</taxon>
        <taxon>Rhizobiaceae</taxon>
        <taxon>Georhizobium</taxon>
    </lineage>
</organism>
<dbReference type="AlphaFoldDB" id="A0A3Q8XR23"/>
<feature type="transmembrane region" description="Helical" evidence="9">
    <location>
        <begin position="86"/>
        <end position="103"/>
    </location>
</feature>
<feature type="transmembrane region" description="Helical" evidence="9">
    <location>
        <begin position="143"/>
        <end position="171"/>
    </location>
</feature>
<evidence type="ECO:0000256" key="8">
    <source>
        <dbReference type="PIRNR" id="PIRNR016661"/>
    </source>
</evidence>
<dbReference type="Pfam" id="PF02632">
    <property type="entry name" value="BioY"/>
    <property type="match status" value="1"/>
</dbReference>
<dbReference type="GO" id="GO:0015225">
    <property type="term" value="F:biotin transmembrane transporter activity"/>
    <property type="evidence" value="ECO:0007669"/>
    <property type="project" value="UniProtKB-UniRule"/>
</dbReference>
<protein>
    <recommendedName>
        <fullName evidence="8">Biotin transporter</fullName>
    </recommendedName>
</protein>
<evidence type="ECO:0000256" key="4">
    <source>
        <dbReference type="ARBA" id="ARBA00022475"/>
    </source>
</evidence>
<dbReference type="InterPro" id="IPR003784">
    <property type="entry name" value="BioY"/>
</dbReference>
<evidence type="ECO:0000256" key="1">
    <source>
        <dbReference type="ARBA" id="ARBA00004651"/>
    </source>
</evidence>
<dbReference type="PANTHER" id="PTHR34295:SF4">
    <property type="entry name" value="BIOTIN TRANSPORTER BIOY-RELATED"/>
    <property type="match status" value="1"/>
</dbReference>
<proteinExistence type="inferred from homology"/>
<keyword evidence="3 8" id="KW-0813">Transport</keyword>
<dbReference type="Proteomes" id="UP000268192">
    <property type="component" value="Chromosome"/>
</dbReference>
<evidence type="ECO:0000313" key="11">
    <source>
        <dbReference type="Proteomes" id="UP000268192"/>
    </source>
</evidence>
<dbReference type="PANTHER" id="PTHR34295">
    <property type="entry name" value="BIOTIN TRANSPORTER BIOY"/>
    <property type="match status" value="1"/>
</dbReference>
<keyword evidence="7 8" id="KW-0472">Membrane</keyword>
<feature type="transmembrane region" description="Helical" evidence="9">
    <location>
        <begin position="6"/>
        <end position="30"/>
    </location>
</feature>
<dbReference type="PIRSF" id="PIRSF016661">
    <property type="entry name" value="BioY"/>
    <property type="match status" value="1"/>
</dbReference>
<accession>A0A3Q8XR23</accession>
<feature type="transmembrane region" description="Helical" evidence="9">
    <location>
        <begin position="115"/>
        <end position="137"/>
    </location>
</feature>
<evidence type="ECO:0000256" key="3">
    <source>
        <dbReference type="ARBA" id="ARBA00022448"/>
    </source>
</evidence>
<dbReference type="EMBL" id="CP032509">
    <property type="protein sequence ID" value="AZN73301.1"/>
    <property type="molecule type" value="Genomic_DNA"/>
</dbReference>
<reference evidence="10 11" key="1">
    <citation type="submission" date="2018-09" db="EMBL/GenBank/DDBJ databases">
        <title>Marinorhizobium profundi gen. nov., sp. nov., isolated from a deep-sea sediment sample from the New Britain Trench and proposal of Marinorhizobiaceae fam. nov. in the order Rhizobiales of the class Alphaproteobacteria.</title>
        <authorList>
            <person name="Cao J."/>
        </authorList>
    </citation>
    <scope>NUCLEOTIDE SEQUENCE [LARGE SCALE GENOMIC DNA]</scope>
    <source>
        <strain evidence="10 11">WS11</strain>
    </source>
</reference>
<evidence type="ECO:0000256" key="9">
    <source>
        <dbReference type="SAM" id="Phobius"/>
    </source>
</evidence>
<dbReference type="GO" id="GO:0005886">
    <property type="term" value="C:plasma membrane"/>
    <property type="evidence" value="ECO:0007669"/>
    <property type="project" value="UniProtKB-SubCell"/>
</dbReference>
<comment type="similarity">
    <text evidence="2 8">Belongs to the BioY family.</text>
</comment>
<keyword evidence="4 8" id="KW-1003">Cell membrane</keyword>
<dbReference type="Gene3D" id="1.10.1760.20">
    <property type="match status" value="1"/>
</dbReference>
<evidence type="ECO:0000313" key="10">
    <source>
        <dbReference type="EMBL" id="AZN73301.1"/>
    </source>
</evidence>
<keyword evidence="5 9" id="KW-0812">Transmembrane</keyword>
<sequence length="189" mass="19627">METRDIVFIALFAAITAALAVFPPITLPVVGVPITAQSLGAILAGGVLGAMRGGLSIVLFLLLVAVGLPLLPGGRGGVGVFLGPTGGYLFGWIATAIVVGFLVERFWHQLNYLNAFLASVAGGIVFLYAIGIPWSAAVAQISFAAAFIGSLPFIPGDIIKCLIAAVVIVIVKRSYPIITPYKRHAATIR</sequence>
<dbReference type="RefSeq" id="WP_126012081.1">
    <property type="nucleotide sequence ID" value="NZ_CP032509.1"/>
</dbReference>
<name>A0A3Q8XR23_9HYPH</name>
<evidence type="ECO:0000256" key="2">
    <source>
        <dbReference type="ARBA" id="ARBA00010692"/>
    </source>
</evidence>
<evidence type="ECO:0000256" key="6">
    <source>
        <dbReference type="ARBA" id="ARBA00022989"/>
    </source>
</evidence>
<comment type="subcellular location">
    <subcellularLocation>
        <location evidence="1 8">Cell membrane</location>
        <topology evidence="1 8">Multi-pass membrane protein</topology>
    </subcellularLocation>
</comment>